<evidence type="ECO:0000313" key="3">
    <source>
        <dbReference type="Proteomes" id="UP001595921"/>
    </source>
</evidence>
<name>A0ABD5PBZ9_9EURY</name>
<proteinExistence type="predicted"/>
<keyword evidence="3" id="KW-1185">Reference proteome</keyword>
<accession>A0ABD5PBZ9</accession>
<comment type="caution">
    <text evidence="2">The sequence shown here is derived from an EMBL/GenBank/DDBJ whole genome shotgun (WGS) entry which is preliminary data.</text>
</comment>
<dbReference type="EMBL" id="JBHSDS010000006">
    <property type="protein sequence ID" value="MFC4358402.1"/>
    <property type="molecule type" value="Genomic_DNA"/>
</dbReference>
<dbReference type="RefSeq" id="WP_267623880.1">
    <property type="nucleotide sequence ID" value="NZ_JAODIW010000008.1"/>
</dbReference>
<evidence type="ECO:0000313" key="2">
    <source>
        <dbReference type="EMBL" id="MFC4358402.1"/>
    </source>
</evidence>
<dbReference type="InterPro" id="IPR055986">
    <property type="entry name" value="DUF7564"/>
</dbReference>
<gene>
    <name evidence="2" type="ORF">ACFO0N_10640</name>
</gene>
<feature type="compositionally biased region" description="Basic and acidic residues" evidence="1">
    <location>
        <begin position="54"/>
        <end position="70"/>
    </location>
</feature>
<protein>
    <submittedName>
        <fullName evidence="2">Uncharacterized protein</fullName>
    </submittedName>
</protein>
<dbReference type="AlphaFoldDB" id="A0ABD5PBZ9"/>
<organism evidence="2 3">
    <name type="scientific">Halobium salinum</name>
    <dbReference type="NCBI Taxonomy" id="1364940"/>
    <lineage>
        <taxon>Archaea</taxon>
        <taxon>Methanobacteriati</taxon>
        <taxon>Methanobacteriota</taxon>
        <taxon>Stenosarchaea group</taxon>
        <taxon>Halobacteria</taxon>
        <taxon>Halobacteriales</taxon>
        <taxon>Haloferacaceae</taxon>
        <taxon>Halobium</taxon>
    </lineage>
</organism>
<dbReference type="Proteomes" id="UP001595921">
    <property type="component" value="Unassembled WGS sequence"/>
</dbReference>
<reference evidence="2 3" key="1">
    <citation type="journal article" date="2019" name="Int. J. Syst. Evol. Microbiol.">
        <title>The Global Catalogue of Microorganisms (GCM) 10K type strain sequencing project: providing services to taxonomists for standard genome sequencing and annotation.</title>
        <authorList>
            <consortium name="The Broad Institute Genomics Platform"/>
            <consortium name="The Broad Institute Genome Sequencing Center for Infectious Disease"/>
            <person name="Wu L."/>
            <person name="Ma J."/>
        </authorList>
    </citation>
    <scope>NUCLEOTIDE SEQUENCE [LARGE SCALE GENOMIC DNA]</scope>
    <source>
        <strain evidence="2 3">CGMCC 1.12553</strain>
    </source>
</reference>
<feature type="compositionally biased region" description="Acidic residues" evidence="1">
    <location>
        <begin position="89"/>
        <end position="100"/>
    </location>
</feature>
<feature type="region of interest" description="Disordered" evidence="1">
    <location>
        <begin position="33"/>
        <end position="100"/>
    </location>
</feature>
<dbReference type="Pfam" id="PF24445">
    <property type="entry name" value="DUF7564"/>
    <property type="match status" value="1"/>
</dbReference>
<sequence length="100" mass="10933">MSQCIACGTTYSFTNTYKGNYCLTCQRTWLDTHPMTRGRPRSVGAGYRRSRRWGRADDSPSKPPSDEHGTLDVPSVDAPTVDLPAVGAPDEDTEDDPVVA</sequence>
<evidence type="ECO:0000256" key="1">
    <source>
        <dbReference type="SAM" id="MobiDB-lite"/>
    </source>
</evidence>